<dbReference type="RefSeq" id="XP_067816597.1">
    <property type="nucleotide sequence ID" value="XM_067966300.1"/>
</dbReference>
<dbReference type="PANTHER" id="PTHR47169">
    <property type="entry name" value="OS01G0541250 PROTEIN"/>
    <property type="match status" value="1"/>
</dbReference>
<sequence length="112" mass="12317">MIIKKVISAIRSKWPNSTRSAAGVIQQDNAKPHISLRVLHYLMGAQSHGIAYKRSDSNKPMLCAYCDANWEVTKVLVARPLASGMDIRSSCQPPNSPDTNVLDFGFFNAVQA</sequence>
<dbReference type="InterPro" id="IPR036397">
    <property type="entry name" value="RNaseH_sf"/>
</dbReference>
<dbReference type="AlphaFoldDB" id="A0A976FHX6"/>
<reference evidence="1 2" key="1">
    <citation type="journal article" date="2021" name="Genome Biol.">
        <title>AFLAP: assembly-free linkage analysis pipeline using k-mers from genome sequencing data.</title>
        <authorList>
            <person name="Fletcher K."/>
            <person name="Zhang L."/>
            <person name="Gil J."/>
            <person name="Han R."/>
            <person name="Cavanaugh K."/>
            <person name="Michelmore R."/>
        </authorList>
    </citation>
    <scope>NUCLEOTIDE SEQUENCE [LARGE SCALE GENOMIC DNA]</scope>
    <source>
        <strain evidence="1 2">SF5</strain>
    </source>
</reference>
<dbReference type="OrthoDB" id="166546at2759"/>
<dbReference type="Gene3D" id="3.30.420.10">
    <property type="entry name" value="Ribonuclease H-like superfamily/Ribonuclease H"/>
    <property type="match status" value="1"/>
</dbReference>
<keyword evidence="2" id="KW-1185">Reference proteome</keyword>
<protein>
    <submittedName>
        <fullName evidence="1">Uncharacterized protein</fullName>
    </submittedName>
</protein>
<evidence type="ECO:0000313" key="2">
    <source>
        <dbReference type="Proteomes" id="UP000294530"/>
    </source>
</evidence>
<dbReference type="GeneID" id="94351971"/>
<evidence type="ECO:0000313" key="1">
    <source>
        <dbReference type="EMBL" id="TDH67098.1"/>
    </source>
</evidence>
<proteinExistence type="predicted"/>
<comment type="caution">
    <text evidence="1">The sequence shown here is derived from an EMBL/GenBank/DDBJ whole genome shotgun (WGS) entry which is preliminary data.</text>
</comment>
<dbReference type="KEGG" id="blac:94351971"/>
<dbReference type="GO" id="GO:0003676">
    <property type="term" value="F:nucleic acid binding"/>
    <property type="evidence" value="ECO:0007669"/>
    <property type="project" value="InterPro"/>
</dbReference>
<organism evidence="1 2">
    <name type="scientific">Bremia lactucae</name>
    <name type="common">Lettuce downy mildew</name>
    <dbReference type="NCBI Taxonomy" id="4779"/>
    <lineage>
        <taxon>Eukaryota</taxon>
        <taxon>Sar</taxon>
        <taxon>Stramenopiles</taxon>
        <taxon>Oomycota</taxon>
        <taxon>Peronosporomycetes</taxon>
        <taxon>Peronosporales</taxon>
        <taxon>Peronosporaceae</taxon>
        <taxon>Bremia</taxon>
    </lineage>
</organism>
<dbReference type="EMBL" id="SHOA02000013">
    <property type="protein sequence ID" value="TDH67098.1"/>
    <property type="molecule type" value="Genomic_DNA"/>
</dbReference>
<name>A0A976FHX6_BRELC</name>
<dbReference type="Proteomes" id="UP000294530">
    <property type="component" value="Unassembled WGS sequence"/>
</dbReference>
<accession>A0A976FHX6</accession>
<gene>
    <name evidence="1" type="ORF">CCR75_008246</name>
</gene>